<feature type="transmembrane region" description="Helical" evidence="1">
    <location>
        <begin position="43"/>
        <end position="63"/>
    </location>
</feature>
<feature type="transmembrane region" description="Helical" evidence="1">
    <location>
        <begin position="257"/>
        <end position="279"/>
    </location>
</feature>
<proteinExistence type="predicted"/>
<dbReference type="InterPro" id="IPR052966">
    <property type="entry name" value="Beta-lactamase_Reg"/>
</dbReference>
<keyword evidence="1" id="KW-1133">Transmembrane helix</keyword>
<dbReference type="EMBL" id="NJBA01000010">
    <property type="protein sequence ID" value="OWP48100.1"/>
    <property type="molecule type" value="Genomic_DNA"/>
</dbReference>
<feature type="transmembrane region" description="Helical" evidence="1">
    <location>
        <begin position="70"/>
        <end position="89"/>
    </location>
</feature>
<evidence type="ECO:0000313" key="3">
    <source>
        <dbReference type="Proteomes" id="UP000198145"/>
    </source>
</evidence>
<dbReference type="eggNOG" id="COG3725">
    <property type="taxonomic scope" value="Bacteria"/>
</dbReference>
<gene>
    <name evidence="2" type="ORF">CEG18_24655</name>
</gene>
<dbReference type="PANTHER" id="PTHR38684:SF1">
    <property type="entry name" value="PROTEIN AMPE"/>
    <property type="match status" value="1"/>
</dbReference>
<dbReference type="PANTHER" id="PTHR38684">
    <property type="entry name" value="PROTEIN AMPE"/>
    <property type="match status" value="1"/>
</dbReference>
<dbReference type="STRING" id="46680.GCA_000807755_02558"/>
<protein>
    <recommendedName>
        <fullName evidence="4">Regulatory signaling modulator protein AmpE</fullName>
    </recommendedName>
</protein>
<feature type="transmembrane region" description="Helical" evidence="1">
    <location>
        <begin position="147"/>
        <end position="170"/>
    </location>
</feature>
<dbReference type="GO" id="GO:0046677">
    <property type="term" value="P:response to antibiotic"/>
    <property type="evidence" value="ECO:0007669"/>
    <property type="project" value="TreeGrafter"/>
</dbReference>
<organism evidence="2 3">
    <name type="scientific">Pseudomonas nitroreducens</name>
    <dbReference type="NCBI Taxonomy" id="46680"/>
    <lineage>
        <taxon>Bacteria</taxon>
        <taxon>Pseudomonadati</taxon>
        <taxon>Pseudomonadota</taxon>
        <taxon>Gammaproteobacteria</taxon>
        <taxon>Pseudomonadales</taxon>
        <taxon>Pseudomonadaceae</taxon>
        <taxon>Pseudomonas</taxon>
    </lineage>
</organism>
<evidence type="ECO:0000256" key="1">
    <source>
        <dbReference type="SAM" id="Phobius"/>
    </source>
</evidence>
<accession>A0A246F6Z6</accession>
<evidence type="ECO:0000313" key="2">
    <source>
        <dbReference type="EMBL" id="OWP48100.1"/>
    </source>
</evidence>
<evidence type="ECO:0008006" key="4">
    <source>
        <dbReference type="Google" id="ProtNLM"/>
    </source>
</evidence>
<dbReference type="AlphaFoldDB" id="A0A246F6Z6"/>
<name>A0A246F6Z6_PSENT</name>
<dbReference type="RefSeq" id="WP_088421149.1">
    <property type="nucleotide sequence ID" value="NZ_NJBA01000010.1"/>
</dbReference>
<dbReference type="Proteomes" id="UP000198145">
    <property type="component" value="Unassembled WGS sequence"/>
</dbReference>
<sequence length="280" mass="30828">MSFLVLLLVLLVEKFSGWRAKVQRDGWWLGWLDAVGGVKPLVAQPWLGLLVALLPPLLLLALLLTVLEPVAYGLLALPVQLLVVVWSLGRGDVLRAIGPFRDAWRREDAQAAYHVAERDLGVQVQADGDNDLLAVVQGTLVWEAYQAFFAVIFWYALLGPVAALAYRLLAIAAEQAPRPELRERAAQLRHAFDWLPSRALVLSFALVGNFVAVTRTLLHDLLAWDVPAARLLARAGYVAEDFNEGGLGAKGVASLDALWQLLVRSAVLWYAAFAIWTLLL</sequence>
<comment type="caution">
    <text evidence="2">The sequence shown here is derived from an EMBL/GenBank/DDBJ whole genome shotgun (WGS) entry which is preliminary data.</text>
</comment>
<keyword evidence="1" id="KW-0472">Membrane</keyword>
<dbReference type="GO" id="GO:0005886">
    <property type="term" value="C:plasma membrane"/>
    <property type="evidence" value="ECO:0007669"/>
    <property type="project" value="TreeGrafter"/>
</dbReference>
<reference evidence="2 3" key="1">
    <citation type="submission" date="2017-06" db="EMBL/GenBank/DDBJ databases">
        <title>Draft genome of Pseudomonas nitroreducens DF05.</title>
        <authorList>
            <person name="Iyer R."/>
        </authorList>
    </citation>
    <scope>NUCLEOTIDE SEQUENCE [LARGE SCALE GENOMIC DNA]</scope>
    <source>
        <strain evidence="2 3">DF05</strain>
    </source>
</reference>
<keyword evidence="1" id="KW-0812">Transmembrane</keyword>
<dbReference type="InterPro" id="IPR031347">
    <property type="entry name" value="AmpE"/>
</dbReference>
<feature type="transmembrane region" description="Helical" evidence="1">
    <location>
        <begin position="191"/>
        <end position="212"/>
    </location>
</feature>
<dbReference type="Pfam" id="PF17113">
    <property type="entry name" value="AmpE"/>
    <property type="match status" value="1"/>
</dbReference>